<keyword evidence="3" id="KW-0833">Ubl conjugation pathway</keyword>
<evidence type="ECO:0000256" key="4">
    <source>
        <dbReference type="ARBA" id="ARBA00022927"/>
    </source>
</evidence>
<gene>
    <name evidence="8" type="ORF">PCOR1329_LOCUS27671</name>
</gene>
<dbReference type="InterPro" id="IPR000608">
    <property type="entry name" value="UBC"/>
</dbReference>
<evidence type="ECO:0000259" key="7">
    <source>
        <dbReference type="PROSITE" id="PS50127"/>
    </source>
</evidence>
<comment type="caution">
    <text evidence="8">The sequence shown here is derived from an EMBL/GenBank/DDBJ whole genome shotgun (WGS) entry which is preliminary data.</text>
</comment>
<sequence>MSGGERAEDEAMSEHRSQAALCQEVETELRELCQECRKKFPIIKEYTERAILKIRCHHEQVEKAARASTAPGAQAAAAPEFPLDEVLRAILMACETFQCKIVLLSLSCLQRLIHRRVLKDETVAIVINLMKEQAAHGDESVQLKVLQTIMATPAHMTLLNELVVEQLMQLLHVLHNSSAPSVHHTACAGLRQLVEFMSDRAAAALAEASAQAEAPKLDGIKPVIRARATALPSVSPSQPPPSLPPAVRMFVIFVQDLCVMADYDPSSFSMRYAVDAGERLRSASREGYWLATVKFPRPLCLELLGVCVASHPAIFASSPECFQLLRHNICAALLKNLQSCYDFAILIRSVHLLQQITRAPGVAALLMHEVQIFLHLMLDLTSAERSPWQRATSLEFLKSVCEDPAMLTLLYEHGNSGSADAERERRSSAPGAPSGSPHVGSGPRTFLELVNSLSKLIHQVCFSAGTDSGSLLQSAPAAASALPPGGPQRAQSGDVGRGLLTGNFPGLLSLGTGGAGSGTRDMLGGAGAPAADGAARPLGKDGGAGAGAAGSSDQRRRRGGKLLLMMSDTEPPAVPPALLVSLVVESVLSIVSTLYRLLLDAVPPDAPVQDAGVPVTPLGALRAALPCPSGEAGGDAPTEAPSRHSTPLSGVLTFEQQQVQAMLGDSWASLLSALSLLMHGIMDEQCLQQALRCMQTLLFCCSRLALDQARDACLLQLSRYALPGPGHEAEAEAAAAGCMVGGGLTVKNVLCFKALLHFCCLFGRLLGSAGWSIVLHAFNGLERALGKVPRAQSELTVLRQALDALFETTAVLDREALGDIIEAMGQTMKGTSDGQPGQSGPKGGPPADGDEGAVVLERLVELCSFNLGRLVQIWAHVLRVISDVCMSEVSVVEPLQCWLERAGGPGPGGGLPHIQSLAAAAGALRCPRGRLAPPMASFASKRLAQERAAFKKDHPFGFYAKYAPNEDGKGQNVFKWNCGIPGRAKGPWEGAAYALTMEFTEDYPSKPPKCKFMQINGKPLFHPNIYPSGTVCLSILNEDEDWKPAITIRQILLGIQDLLDNPNAASPAQEEPYRMFSTDKAEYLRRVKLQVAEVAAMQAK</sequence>
<dbReference type="EMBL" id="CAUYUJ010010058">
    <property type="protein sequence ID" value="CAK0828462.1"/>
    <property type="molecule type" value="Genomic_DNA"/>
</dbReference>
<dbReference type="Pfam" id="PF12783">
    <property type="entry name" value="Sec7-like_HUS"/>
    <property type="match status" value="1"/>
</dbReference>
<evidence type="ECO:0000256" key="3">
    <source>
        <dbReference type="ARBA" id="ARBA00022786"/>
    </source>
</evidence>
<evidence type="ECO:0000256" key="6">
    <source>
        <dbReference type="SAM" id="MobiDB-lite"/>
    </source>
</evidence>
<dbReference type="CDD" id="cd23798">
    <property type="entry name" value="UBCc_UBE2I"/>
    <property type="match status" value="1"/>
</dbReference>
<name>A0ABN9SBF3_9DINO</name>
<dbReference type="SMART" id="SM00212">
    <property type="entry name" value="UBCc"/>
    <property type="match status" value="1"/>
</dbReference>
<feature type="region of interest" description="Disordered" evidence="6">
    <location>
        <begin position="475"/>
        <end position="497"/>
    </location>
</feature>
<feature type="compositionally biased region" description="Low complexity" evidence="6">
    <location>
        <begin position="428"/>
        <end position="443"/>
    </location>
</feature>
<evidence type="ECO:0000256" key="1">
    <source>
        <dbReference type="ARBA" id="ARBA00022448"/>
    </source>
</evidence>
<dbReference type="Pfam" id="PF00179">
    <property type="entry name" value="UQ_con"/>
    <property type="match status" value="1"/>
</dbReference>
<organism evidence="8 9">
    <name type="scientific">Prorocentrum cordatum</name>
    <dbReference type="NCBI Taxonomy" id="2364126"/>
    <lineage>
        <taxon>Eukaryota</taxon>
        <taxon>Sar</taxon>
        <taxon>Alveolata</taxon>
        <taxon>Dinophyceae</taxon>
        <taxon>Prorocentrales</taxon>
        <taxon>Prorocentraceae</taxon>
        <taxon>Prorocentrum</taxon>
    </lineage>
</organism>
<feature type="domain" description="UBC core" evidence="7">
    <location>
        <begin position="938"/>
        <end position="1096"/>
    </location>
</feature>
<protein>
    <recommendedName>
        <fullName evidence="7">UBC core domain-containing protein</fullName>
    </recommendedName>
</protein>
<keyword evidence="2" id="KW-0808">Transferase</keyword>
<proteinExistence type="predicted"/>
<evidence type="ECO:0000313" key="8">
    <source>
        <dbReference type="EMBL" id="CAK0828462.1"/>
    </source>
</evidence>
<dbReference type="Pfam" id="PF16213">
    <property type="entry name" value="DCB"/>
    <property type="match status" value="1"/>
</dbReference>
<reference evidence="8" key="1">
    <citation type="submission" date="2023-10" db="EMBL/GenBank/DDBJ databases">
        <authorList>
            <person name="Chen Y."/>
            <person name="Shah S."/>
            <person name="Dougan E. K."/>
            <person name="Thang M."/>
            <person name="Chan C."/>
        </authorList>
    </citation>
    <scope>NUCLEOTIDE SEQUENCE [LARGE SCALE GENOMIC DNA]</scope>
</reference>
<feature type="region of interest" description="Disordered" evidence="6">
    <location>
        <begin position="418"/>
        <end position="443"/>
    </location>
</feature>
<dbReference type="PROSITE" id="PS50127">
    <property type="entry name" value="UBC_2"/>
    <property type="match status" value="1"/>
</dbReference>
<dbReference type="PANTHER" id="PTHR24067">
    <property type="entry name" value="UBIQUITIN-CONJUGATING ENZYME E2"/>
    <property type="match status" value="1"/>
</dbReference>
<dbReference type="InterPro" id="IPR023313">
    <property type="entry name" value="UBQ-conjugating_AS"/>
</dbReference>
<feature type="active site" description="Glycyl thioester intermediate" evidence="5">
    <location>
        <position position="1032"/>
    </location>
</feature>
<evidence type="ECO:0000256" key="2">
    <source>
        <dbReference type="ARBA" id="ARBA00022679"/>
    </source>
</evidence>
<evidence type="ECO:0000256" key="5">
    <source>
        <dbReference type="PROSITE-ProRule" id="PRU10133"/>
    </source>
</evidence>
<feature type="region of interest" description="Disordered" evidence="6">
    <location>
        <begin position="527"/>
        <end position="557"/>
    </location>
</feature>
<keyword evidence="4" id="KW-0653">Protein transport</keyword>
<evidence type="ECO:0000313" key="9">
    <source>
        <dbReference type="Proteomes" id="UP001189429"/>
    </source>
</evidence>
<dbReference type="InterPro" id="IPR032691">
    <property type="entry name" value="Mon2/Sec7/BIG1-like_HUS"/>
</dbReference>
<accession>A0ABN9SBF3</accession>
<feature type="region of interest" description="Disordered" evidence="6">
    <location>
        <begin position="827"/>
        <end position="850"/>
    </location>
</feature>
<dbReference type="SUPFAM" id="SSF48371">
    <property type="entry name" value="ARM repeat"/>
    <property type="match status" value="1"/>
</dbReference>
<keyword evidence="1" id="KW-0813">Transport</keyword>
<dbReference type="PROSITE" id="PS00183">
    <property type="entry name" value="UBC_1"/>
    <property type="match status" value="1"/>
</dbReference>
<dbReference type="InterPro" id="IPR032629">
    <property type="entry name" value="DCB_dom"/>
</dbReference>
<dbReference type="Proteomes" id="UP001189429">
    <property type="component" value="Unassembled WGS sequence"/>
</dbReference>
<dbReference type="InterPro" id="IPR016024">
    <property type="entry name" value="ARM-type_fold"/>
</dbReference>
<dbReference type="InterPro" id="IPR050113">
    <property type="entry name" value="Ub_conjugating_enzyme"/>
</dbReference>
<keyword evidence="9" id="KW-1185">Reference proteome</keyword>
<dbReference type="SUPFAM" id="SSF54495">
    <property type="entry name" value="UBC-like"/>
    <property type="match status" value="1"/>
</dbReference>
<dbReference type="Gene3D" id="3.10.110.10">
    <property type="entry name" value="Ubiquitin Conjugating Enzyme"/>
    <property type="match status" value="1"/>
</dbReference>
<dbReference type="InterPro" id="IPR016135">
    <property type="entry name" value="UBQ-conjugating_enzyme/RWD"/>
</dbReference>